<dbReference type="InterPro" id="IPR025713">
    <property type="entry name" value="MotB-like_N_dom"/>
</dbReference>
<reference evidence="11" key="1">
    <citation type="journal article" date="2019" name="Int. J. Syst. Evol. Microbiol.">
        <title>The Global Catalogue of Microorganisms (GCM) 10K type strain sequencing project: providing services to taxonomists for standard genome sequencing and annotation.</title>
        <authorList>
            <consortium name="The Broad Institute Genomics Platform"/>
            <consortium name="The Broad Institute Genome Sequencing Center for Infectious Disease"/>
            <person name="Wu L."/>
            <person name="Ma J."/>
        </authorList>
    </citation>
    <scope>NUCLEOTIDE SEQUENCE [LARGE SCALE GENOMIC DNA]</scope>
    <source>
        <strain evidence="11">JCM 9731</strain>
    </source>
</reference>
<dbReference type="Gene3D" id="3.30.1330.60">
    <property type="entry name" value="OmpA-like domain"/>
    <property type="match status" value="1"/>
</dbReference>
<keyword evidence="3" id="KW-1003">Cell membrane</keyword>
<name>A0ABN0WMJ1_9BACI</name>
<evidence type="ECO:0000256" key="7">
    <source>
        <dbReference type="PROSITE-ProRule" id="PRU00473"/>
    </source>
</evidence>
<sequence>MPKKKKKKSEGHHMDESWLLPYADLLTLLLAVFIVLFSMSSVDASKFNQLSKAFNDVFTGGTGPLDYPSPIPEGEKESSDEIPMDRNSTEKEKDKESEGEIEQTETEKLQDIQTTMNEFIQEKGLQGELETSLTDEGLMITIGDSILFSSGSAEVSPENLRIARELSDLLVLEETRNIVISGHTDNVPIRNINFESNWELSVMRAVNFMKLLLENEQLDPRMFSAKGYGEYNPVSDNSTNEGRAKNRRVEILILPNNTEES</sequence>
<dbReference type="EMBL" id="BAAADJ010000060">
    <property type="protein sequence ID" value="GAA0342019.1"/>
    <property type="molecule type" value="Genomic_DNA"/>
</dbReference>
<evidence type="ECO:0000256" key="1">
    <source>
        <dbReference type="ARBA" id="ARBA00004162"/>
    </source>
</evidence>
<accession>A0ABN0WMJ1</accession>
<comment type="similarity">
    <text evidence="2">Belongs to the MotB family.</text>
</comment>
<dbReference type="PROSITE" id="PS51123">
    <property type="entry name" value="OMPA_2"/>
    <property type="match status" value="1"/>
</dbReference>
<keyword evidence="10" id="KW-0282">Flagellum</keyword>
<keyword evidence="10" id="KW-0966">Cell projection</keyword>
<keyword evidence="10" id="KW-0969">Cilium</keyword>
<comment type="subcellular location">
    <subcellularLocation>
        <location evidence="1">Cell membrane</location>
        <topology evidence="1">Single-pass membrane protein</topology>
    </subcellularLocation>
</comment>
<feature type="compositionally biased region" description="Basic and acidic residues" evidence="8">
    <location>
        <begin position="73"/>
        <end position="98"/>
    </location>
</feature>
<dbReference type="PANTHER" id="PTHR30329">
    <property type="entry name" value="STATOR ELEMENT OF FLAGELLAR MOTOR COMPLEX"/>
    <property type="match status" value="1"/>
</dbReference>
<evidence type="ECO:0000256" key="6">
    <source>
        <dbReference type="ARBA" id="ARBA00023136"/>
    </source>
</evidence>
<keyword evidence="4" id="KW-0812">Transmembrane</keyword>
<dbReference type="RefSeq" id="WP_343802047.1">
    <property type="nucleotide sequence ID" value="NZ_BAAADJ010000060.1"/>
</dbReference>
<keyword evidence="5" id="KW-1133">Transmembrane helix</keyword>
<gene>
    <name evidence="10" type="primary">motB</name>
    <name evidence="10" type="ORF">GCM10008967_35520</name>
</gene>
<evidence type="ECO:0000256" key="5">
    <source>
        <dbReference type="ARBA" id="ARBA00022989"/>
    </source>
</evidence>
<evidence type="ECO:0000256" key="8">
    <source>
        <dbReference type="SAM" id="MobiDB-lite"/>
    </source>
</evidence>
<dbReference type="InterPro" id="IPR050330">
    <property type="entry name" value="Bact_OuterMem_StrucFunc"/>
</dbReference>
<keyword evidence="6 7" id="KW-0472">Membrane</keyword>
<dbReference type="CDD" id="cd07185">
    <property type="entry name" value="OmpA_C-like"/>
    <property type="match status" value="1"/>
</dbReference>
<dbReference type="InterPro" id="IPR006665">
    <property type="entry name" value="OmpA-like"/>
</dbReference>
<dbReference type="SUPFAM" id="SSF103088">
    <property type="entry name" value="OmpA-like"/>
    <property type="match status" value="1"/>
</dbReference>
<dbReference type="InterPro" id="IPR036737">
    <property type="entry name" value="OmpA-like_sf"/>
</dbReference>
<comment type="caution">
    <text evidence="10">The sequence shown here is derived from an EMBL/GenBank/DDBJ whole genome shotgun (WGS) entry which is preliminary data.</text>
</comment>
<evidence type="ECO:0000259" key="9">
    <source>
        <dbReference type="PROSITE" id="PS51123"/>
    </source>
</evidence>
<keyword evidence="11" id="KW-1185">Reference proteome</keyword>
<evidence type="ECO:0000313" key="10">
    <source>
        <dbReference type="EMBL" id="GAA0342019.1"/>
    </source>
</evidence>
<evidence type="ECO:0000313" key="11">
    <source>
        <dbReference type="Proteomes" id="UP001500782"/>
    </source>
</evidence>
<organism evidence="10 11">
    <name type="scientific">Bacillus carboniphilus</name>
    <dbReference type="NCBI Taxonomy" id="86663"/>
    <lineage>
        <taxon>Bacteria</taxon>
        <taxon>Bacillati</taxon>
        <taxon>Bacillota</taxon>
        <taxon>Bacilli</taxon>
        <taxon>Bacillales</taxon>
        <taxon>Bacillaceae</taxon>
        <taxon>Bacillus</taxon>
    </lineage>
</organism>
<dbReference type="PANTHER" id="PTHR30329:SF21">
    <property type="entry name" value="LIPOPROTEIN YIAD-RELATED"/>
    <property type="match status" value="1"/>
</dbReference>
<feature type="region of interest" description="Disordered" evidence="8">
    <location>
        <begin position="61"/>
        <end position="107"/>
    </location>
</feature>
<dbReference type="Pfam" id="PF00691">
    <property type="entry name" value="OmpA"/>
    <property type="match status" value="1"/>
</dbReference>
<proteinExistence type="inferred from homology"/>
<feature type="domain" description="OmpA-like" evidence="9">
    <location>
        <begin position="135"/>
        <end position="257"/>
    </location>
</feature>
<dbReference type="Proteomes" id="UP001500782">
    <property type="component" value="Unassembled WGS sequence"/>
</dbReference>
<evidence type="ECO:0000256" key="3">
    <source>
        <dbReference type="ARBA" id="ARBA00022475"/>
    </source>
</evidence>
<dbReference type="NCBIfam" id="NF005831">
    <property type="entry name" value="PRK07734.1"/>
    <property type="match status" value="1"/>
</dbReference>
<dbReference type="Pfam" id="PF13677">
    <property type="entry name" value="MotB_plug"/>
    <property type="match status" value="1"/>
</dbReference>
<evidence type="ECO:0000256" key="4">
    <source>
        <dbReference type="ARBA" id="ARBA00022692"/>
    </source>
</evidence>
<evidence type="ECO:0000256" key="2">
    <source>
        <dbReference type="ARBA" id="ARBA00008914"/>
    </source>
</evidence>
<protein>
    <submittedName>
        <fullName evidence="10">Flagellar motor protein MotB</fullName>
    </submittedName>
</protein>